<dbReference type="InterPro" id="IPR000073">
    <property type="entry name" value="AB_hydrolase_1"/>
</dbReference>
<comment type="caution">
    <text evidence="2">The sequence shown here is derived from an EMBL/GenBank/DDBJ whole genome shotgun (WGS) entry which is preliminary data.</text>
</comment>
<dbReference type="PANTHER" id="PTHR43798">
    <property type="entry name" value="MONOACYLGLYCEROL LIPASE"/>
    <property type="match status" value="1"/>
</dbReference>
<dbReference type="GO" id="GO:0016020">
    <property type="term" value="C:membrane"/>
    <property type="evidence" value="ECO:0007669"/>
    <property type="project" value="TreeGrafter"/>
</dbReference>
<dbReference type="EMBL" id="ONZP01000116">
    <property type="protein sequence ID" value="SPJ74154.1"/>
    <property type="molecule type" value="Genomic_DNA"/>
</dbReference>
<dbReference type="GO" id="GO:0046464">
    <property type="term" value="P:acylglycerol catabolic process"/>
    <property type="evidence" value="ECO:0007669"/>
    <property type="project" value="TreeGrafter"/>
</dbReference>
<dbReference type="Gene3D" id="3.40.50.1820">
    <property type="entry name" value="alpha/beta hydrolase"/>
    <property type="match status" value="1"/>
</dbReference>
<organism evidence="2 3">
    <name type="scientific">Fusarium torulosum</name>
    <dbReference type="NCBI Taxonomy" id="33205"/>
    <lineage>
        <taxon>Eukaryota</taxon>
        <taxon>Fungi</taxon>
        <taxon>Dikarya</taxon>
        <taxon>Ascomycota</taxon>
        <taxon>Pezizomycotina</taxon>
        <taxon>Sordariomycetes</taxon>
        <taxon>Hypocreomycetidae</taxon>
        <taxon>Hypocreales</taxon>
        <taxon>Nectriaceae</taxon>
        <taxon>Fusarium</taxon>
    </lineage>
</organism>
<name>A0AAE8M4N6_9HYPO</name>
<keyword evidence="3" id="KW-1185">Reference proteome</keyword>
<evidence type="ECO:0000313" key="3">
    <source>
        <dbReference type="Proteomes" id="UP001187734"/>
    </source>
</evidence>
<proteinExistence type="predicted"/>
<dbReference type="GO" id="GO:0047372">
    <property type="term" value="F:monoacylglycerol lipase activity"/>
    <property type="evidence" value="ECO:0007669"/>
    <property type="project" value="TreeGrafter"/>
</dbReference>
<dbReference type="Proteomes" id="UP001187734">
    <property type="component" value="Unassembled WGS sequence"/>
</dbReference>
<dbReference type="InterPro" id="IPR029058">
    <property type="entry name" value="AB_hydrolase_fold"/>
</dbReference>
<protein>
    <recommendedName>
        <fullName evidence="1">AB hydrolase-1 domain-containing protein</fullName>
    </recommendedName>
</protein>
<feature type="domain" description="AB hydrolase-1" evidence="1">
    <location>
        <begin position="36"/>
        <end position="266"/>
    </location>
</feature>
<dbReference type="SUPFAM" id="SSF53474">
    <property type="entry name" value="alpha/beta-Hydrolases"/>
    <property type="match status" value="1"/>
</dbReference>
<reference evidence="2" key="1">
    <citation type="submission" date="2018-03" db="EMBL/GenBank/DDBJ databases">
        <authorList>
            <person name="Guldener U."/>
        </authorList>
    </citation>
    <scope>NUCLEOTIDE SEQUENCE</scope>
</reference>
<dbReference type="Pfam" id="PF12697">
    <property type="entry name" value="Abhydrolase_6"/>
    <property type="match status" value="1"/>
</dbReference>
<dbReference type="AlphaFoldDB" id="A0AAE8M4N6"/>
<evidence type="ECO:0000259" key="1">
    <source>
        <dbReference type="Pfam" id="PF12697"/>
    </source>
</evidence>
<gene>
    <name evidence="2" type="ORF">FTOL_03884</name>
</gene>
<evidence type="ECO:0000313" key="2">
    <source>
        <dbReference type="EMBL" id="SPJ74154.1"/>
    </source>
</evidence>
<dbReference type="InterPro" id="IPR050266">
    <property type="entry name" value="AB_hydrolase_sf"/>
</dbReference>
<accession>A0AAE8M4N6</accession>
<sequence length="276" mass="30073">MPFTTTTTCLHLEADVKLHIEMSFPTKPQYSEPIVILLLHFWGGSSRTWAPVNSLIASFVPTIRIDFRGWGKSVGPADKTAFSVTTLAQDVEQIIIRLDVRRYILVGHSMGAKVAQAIAGRKRVSGLLGMILLCPEPPTPLVLLKQMRDQQISAYDDGACAEFVARHILTSKDLSGAIPQTTVQDMLKGNASVKRRWPLHAVREDKGGLAEGISVPLVVAAGEKDKVEQVNRVKAEVSSSIPSVKLIILEEVGHLALLEAPEKVAEIICDLVSQVT</sequence>
<dbReference type="PANTHER" id="PTHR43798:SF5">
    <property type="entry name" value="MONOACYLGLYCEROL LIPASE ABHD6"/>
    <property type="match status" value="1"/>
</dbReference>